<comment type="caution">
    <text evidence="2">The sequence shown here is derived from an EMBL/GenBank/DDBJ whole genome shotgun (WGS) entry which is preliminary data.</text>
</comment>
<feature type="domain" description="MATH" evidence="1">
    <location>
        <begin position="97"/>
        <end position="139"/>
    </location>
</feature>
<dbReference type="InterPro" id="IPR002083">
    <property type="entry name" value="MATH/TRAF_dom"/>
</dbReference>
<dbReference type="CDD" id="cd00121">
    <property type="entry name" value="MATH"/>
    <property type="match status" value="2"/>
</dbReference>
<keyword evidence="3" id="KW-1185">Reference proteome</keyword>
<dbReference type="Gene3D" id="2.60.210.10">
    <property type="entry name" value="Apoptosis, Tumor Necrosis Factor Receptor Associated Protein 2, Chain A"/>
    <property type="match status" value="2"/>
</dbReference>
<reference evidence="2" key="1">
    <citation type="submission" date="2020-07" db="EMBL/GenBank/DDBJ databases">
        <title>Ethylene signaling mediates host invasion by parasitic plants.</title>
        <authorList>
            <person name="Yoshida S."/>
        </authorList>
    </citation>
    <scope>NUCLEOTIDE SEQUENCE</scope>
    <source>
        <strain evidence="2">Okayama</strain>
    </source>
</reference>
<evidence type="ECO:0000313" key="2">
    <source>
        <dbReference type="EMBL" id="GFQ02802.1"/>
    </source>
</evidence>
<protein>
    <submittedName>
        <fullName evidence="2">Ubiquitin carboxyl-terminal hydrolase 12</fullName>
    </submittedName>
</protein>
<dbReference type="OrthoDB" id="1883087at2759"/>
<feature type="domain" description="MATH" evidence="1">
    <location>
        <begin position="1"/>
        <end position="76"/>
    </location>
</feature>
<dbReference type="AlphaFoldDB" id="A0A830D8Y1"/>
<dbReference type="PANTHER" id="PTHR46162:SF20">
    <property type="entry name" value="UBIQUITIN CARBOXYL-TERMINAL HYDROLASE 7-LIKE ISOFORM X1"/>
    <property type="match status" value="1"/>
</dbReference>
<dbReference type="PROSITE" id="PS50144">
    <property type="entry name" value="MATH"/>
    <property type="match status" value="2"/>
</dbReference>
<name>A0A830D8Y1_9LAMI</name>
<gene>
    <name evidence="2" type="ORF">PHJA_002424100</name>
</gene>
<dbReference type="InterPro" id="IPR008974">
    <property type="entry name" value="TRAF-like"/>
</dbReference>
<dbReference type="Proteomes" id="UP000653305">
    <property type="component" value="Unassembled WGS sequence"/>
</dbReference>
<proteinExistence type="predicted"/>
<evidence type="ECO:0000313" key="3">
    <source>
        <dbReference type="Proteomes" id="UP000653305"/>
    </source>
</evidence>
<sequence>MADTSALPANWEVNAVFSICLYNHISGNYRYAIGRTRRFHALKTEWGFSKFISKTDLTHPSNGYLIDDKCVFGAEVFVNKNKAVTECLSLKNITISPYRRKLKISNFSKLNYKWTTDEFTAGGYNLKIRVYPNGNGKAT</sequence>
<dbReference type="SUPFAM" id="SSF49599">
    <property type="entry name" value="TRAF domain-like"/>
    <property type="match status" value="2"/>
</dbReference>
<accession>A0A830D8Y1</accession>
<keyword evidence="2" id="KW-0378">Hydrolase</keyword>
<organism evidence="2 3">
    <name type="scientific">Phtheirospermum japonicum</name>
    <dbReference type="NCBI Taxonomy" id="374723"/>
    <lineage>
        <taxon>Eukaryota</taxon>
        <taxon>Viridiplantae</taxon>
        <taxon>Streptophyta</taxon>
        <taxon>Embryophyta</taxon>
        <taxon>Tracheophyta</taxon>
        <taxon>Spermatophyta</taxon>
        <taxon>Magnoliopsida</taxon>
        <taxon>eudicotyledons</taxon>
        <taxon>Gunneridae</taxon>
        <taxon>Pentapetalae</taxon>
        <taxon>asterids</taxon>
        <taxon>lamiids</taxon>
        <taxon>Lamiales</taxon>
        <taxon>Orobanchaceae</taxon>
        <taxon>Orobanchaceae incertae sedis</taxon>
        <taxon>Phtheirospermum</taxon>
    </lineage>
</organism>
<dbReference type="EMBL" id="BMAC01000775">
    <property type="protein sequence ID" value="GFQ02802.1"/>
    <property type="molecule type" value="Genomic_DNA"/>
</dbReference>
<dbReference type="GO" id="GO:0016787">
    <property type="term" value="F:hydrolase activity"/>
    <property type="evidence" value="ECO:0007669"/>
    <property type="project" value="UniProtKB-KW"/>
</dbReference>
<evidence type="ECO:0000259" key="1">
    <source>
        <dbReference type="PROSITE" id="PS50144"/>
    </source>
</evidence>
<dbReference type="Pfam" id="PF22486">
    <property type="entry name" value="MATH_2"/>
    <property type="match status" value="1"/>
</dbReference>
<dbReference type="PANTHER" id="PTHR46162">
    <property type="entry name" value="TRAF-LIKE FAMILY PROTEIN"/>
    <property type="match status" value="1"/>
</dbReference>